<gene>
    <name evidence="2" type="ORF">nbrc107697_35630</name>
</gene>
<feature type="transmembrane region" description="Helical" evidence="1">
    <location>
        <begin position="43"/>
        <end position="61"/>
    </location>
</feature>
<sequence length="212" mass="23246">MTPAAVMARVRESSALWRLLLSLLIGTLVAVGLWAGWRVEVRLSVWFTTAAVFVVLTWIALGPMDAATTEHFARRGDMTTGWSVLLVAAATLFSLTSVVVALFRHGNPWLVLATIMAVVTSWTAIHTLFATHYARLYYTDPVGGIDFNQQELPRFVDFAYVSFTIGMSFTVSDTNLSGSLMRRPALFQALLSYLFGTVILALVINLISGLSP</sequence>
<feature type="transmembrane region" description="Helical" evidence="1">
    <location>
        <begin position="185"/>
        <end position="207"/>
    </location>
</feature>
<comment type="caution">
    <text evidence="2">The sequence shown here is derived from an EMBL/GenBank/DDBJ whole genome shotgun (WGS) entry which is preliminary data.</text>
</comment>
<keyword evidence="3" id="KW-1185">Reference proteome</keyword>
<keyword evidence="1" id="KW-1133">Transmembrane helix</keyword>
<keyword evidence="1" id="KW-0472">Membrane</keyword>
<evidence type="ECO:0008006" key="4">
    <source>
        <dbReference type="Google" id="ProtNLM"/>
    </source>
</evidence>
<feature type="transmembrane region" description="Helical" evidence="1">
    <location>
        <begin position="109"/>
        <end position="129"/>
    </location>
</feature>
<dbReference type="AlphaFoldDB" id="A0A7I9V278"/>
<protein>
    <recommendedName>
        <fullName evidence="4">DUF1345 domain-containing protein</fullName>
    </recommendedName>
</protein>
<feature type="transmembrane region" description="Helical" evidence="1">
    <location>
        <begin position="82"/>
        <end position="103"/>
    </location>
</feature>
<accession>A0A7I9V278</accession>
<dbReference type="Proteomes" id="UP000444980">
    <property type="component" value="Unassembled WGS sequence"/>
</dbReference>
<dbReference type="InterPro" id="IPR009781">
    <property type="entry name" value="DUF1345"/>
</dbReference>
<dbReference type="EMBL" id="BJOU01000019">
    <property type="protein sequence ID" value="GED99524.1"/>
    <property type="molecule type" value="Genomic_DNA"/>
</dbReference>
<feature type="transmembrane region" description="Helical" evidence="1">
    <location>
        <begin position="16"/>
        <end position="37"/>
    </location>
</feature>
<dbReference type="Pfam" id="PF07077">
    <property type="entry name" value="DUF1345"/>
    <property type="match status" value="1"/>
</dbReference>
<organism evidence="2 3">
    <name type="scientific">Gordonia crocea</name>
    <dbReference type="NCBI Taxonomy" id="589162"/>
    <lineage>
        <taxon>Bacteria</taxon>
        <taxon>Bacillati</taxon>
        <taxon>Actinomycetota</taxon>
        <taxon>Actinomycetes</taxon>
        <taxon>Mycobacteriales</taxon>
        <taxon>Gordoniaceae</taxon>
        <taxon>Gordonia</taxon>
    </lineage>
</organism>
<evidence type="ECO:0000256" key="1">
    <source>
        <dbReference type="SAM" id="Phobius"/>
    </source>
</evidence>
<reference evidence="3" key="1">
    <citation type="submission" date="2019-06" db="EMBL/GenBank/DDBJ databases">
        <title>Gordonia isolated from sludge of a wastewater treatment plant.</title>
        <authorList>
            <person name="Tamura T."/>
            <person name="Aoyama K."/>
            <person name="Kang Y."/>
            <person name="Saito S."/>
            <person name="Akiyama N."/>
            <person name="Yazawa K."/>
            <person name="Gonoi T."/>
            <person name="Mikami Y."/>
        </authorList>
    </citation>
    <scope>NUCLEOTIDE SEQUENCE [LARGE SCALE GENOMIC DNA]</scope>
    <source>
        <strain evidence="3">NBRC 107697</strain>
    </source>
</reference>
<keyword evidence="1" id="KW-0812">Transmembrane</keyword>
<proteinExistence type="predicted"/>
<evidence type="ECO:0000313" key="2">
    <source>
        <dbReference type="EMBL" id="GED99524.1"/>
    </source>
</evidence>
<name>A0A7I9V278_9ACTN</name>
<dbReference type="RefSeq" id="WP_228461006.1">
    <property type="nucleotide sequence ID" value="NZ_BJOU01000019.1"/>
</dbReference>
<evidence type="ECO:0000313" key="3">
    <source>
        <dbReference type="Proteomes" id="UP000444980"/>
    </source>
</evidence>